<accession>A0A6A1VSG5</accession>
<name>A0A6A1VSG5_9ROSI</name>
<feature type="signal peptide" evidence="2">
    <location>
        <begin position="1"/>
        <end position="25"/>
    </location>
</feature>
<reference evidence="3 4" key="1">
    <citation type="journal article" date="2019" name="Plant Biotechnol. J.">
        <title>The red bayberry genome and genetic basis of sex determination.</title>
        <authorList>
            <person name="Jia H.M."/>
            <person name="Jia H.J."/>
            <person name="Cai Q.L."/>
            <person name="Wang Y."/>
            <person name="Zhao H.B."/>
            <person name="Yang W.F."/>
            <person name="Wang G.Y."/>
            <person name="Li Y.H."/>
            <person name="Zhan D.L."/>
            <person name="Shen Y.T."/>
            <person name="Niu Q.F."/>
            <person name="Chang L."/>
            <person name="Qiu J."/>
            <person name="Zhao L."/>
            <person name="Xie H.B."/>
            <person name="Fu W.Y."/>
            <person name="Jin J."/>
            <person name="Li X.W."/>
            <person name="Jiao Y."/>
            <person name="Zhou C.C."/>
            <person name="Tu T."/>
            <person name="Chai C.Y."/>
            <person name="Gao J.L."/>
            <person name="Fan L.J."/>
            <person name="van de Weg E."/>
            <person name="Wang J.Y."/>
            <person name="Gao Z.S."/>
        </authorList>
    </citation>
    <scope>NUCLEOTIDE SEQUENCE [LARGE SCALE GENOMIC DNA]</scope>
    <source>
        <tissue evidence="3">Leaves</tissue>
    </source>
</reference>
<organism evidence="3 4">
    <name type="scientific">Morella rubra</name>
    <name type="common">Chinese bayberry</name>
    <dbReference type="NCBI Taxonomy" id="262757"/>
    <lineage>
        <taxon>Eukaryota</taxon>
        <taxon>Viridiplantae</taxon>
        <taxon>Streptophyta</taxon>
        <taxon>Embryophyta</taxon>
        <taxon>Tracheophyta</taxon>
        <taxon>Spermatophyta</taxon>
        <taxon>Magnoliopsida</taxon>
        <taxon>eudicotyledons</taxon>
        <taxon>Gunneridae</taxon>
        <taxon>Pentapetalae</taxon>
        <taxon>rosids</taxon>
        <taxon>fabids</taxon>
        <taxon>Fagales</taxon>
        <taxon>Myricaceae</taxon>
        <taxon>Morella</taxon>
    </lineage>
</organism>
<keyword evidence="4" id="KW-1185">Reference proteome</keyword>
<dbReference type="EMBL" id="RXIC02000023">
    <property type="protein sequence ID" value="KAB1214498.1"/>
    <property type="molecule type" value="Genomic_DNA"/>
</dbReference>
<dbReference type="Proteomes" id="UP000516437">
    <property type="component" value="Chromosome 5"/>
</dbReference>
<feature type="compositionally biased region" description="Gly residues" evidence="1">
    <location>
        <begin position="118"/>
        <end position="131"/>
    </location>
</feature>
<sequence length="147" mass="14831">MEKTTNELLFLVLLLMALFLIGTEGSGDVPENDDHEVYTPQSSWGKDGFGGPHGGFSGWGGPGMDGFGPWKGGPGMHGFGPWKGGPGMDGFGPWKGGPGMHGFGHGKGGPGMDSFGPWKGGPGMDGGGPKGDGYIPKADIAAGGKSP</sequence>
<gene>
    <name evidence="3" type="ORF">CJ030_MR5G010388</name>
</gene>
<evidence type="ECO:0000313" key="3">
    <source>
        <dbReference type="EMBL" id="KAB1214498.1"/>
    </source>
</evidence>
<feature type="chain" id="PRO_5025590575" evidence="2">
    <location>
        <begin position="26"/>
        <end position="147"/>
    </location>
</feature>
<evidence type="ECO:0000313" key="4">
    <source>
        <dbReference type="Proteomes" id="UP000516437"/>
    </source>
</evidence>
<proteinExistence type="predicted"/>
<comment type="caution">
    <text evidence="3">The sequence shown here is derived from an EMBL/GenBank/DDBJ whole genome shotgun (WGS) entry which is preliminary data.</text>
</comment>
<feature type="region of interest" description="Disordered" evidence="1">
    <location>
        <begin position="43"/>
        <end position="147"/>
    </location>
</feature>
<evidence type="ECO:0000256" key="2">
    <source>
        <dbReference type="SAM" id="SignalP"/>
    </source>
</evidence>
<protein>
    <submittedName>
        <fullName evidence="3">Uncharacterized protein</fullName>
    </submittedName>
</protein>
<feature type="compositionally biased region" description="Gly residues" evidence="1">
    <location>
        <begin position="47"/>
        <end position="111"/>
    </location>
</feature>
<evidence type="ECO:0000256" key="1">
    <source>
        <dbReference type="SAM" id="MobiDB-lite"/>
    </source>
</evidence>
<dbReference type="AlphaFoldDB" id="A0A6A1VSG5"/>
<keyword evidence="2" id="KW-0732">Signal</keyword>